<feature type="transmembrane region" description="Helical" evidence="5">
    <location>
        <begin position="77"/>
        <end position="101"/>
    </location>
</feature>
<dbReference type="OrthoDB" id="3384357at2"/>
<dbReference type="Pfam" id="PF05241">
    <property type="entry name" value="EBP"/>
    <property type="match status" value="1"/>
</dbReference>
<evidence type="ECO:0000256" key="2">
    <source>
        <dbReference type="ARBA" id="ARBA00022692"/>
    </source>
</evidence>
<evidence type="ECO:0000256" key="5">
    <source>
        <dbReference type="SAM" id="Phobius"/>
    </source>
</evidence>
<comment type="subcellular location">
    <subcellularLocation>
        <location evidence="1">Membrane</location>
        <topology evidence="1">Multi-pass membrane protein</topology>
    </subcellularLocation>
</comment>
<feature type="transmembrane region" description="Helical" evidence="5">
    <location>
        <begin position="21"/>
        <end position="42"/>
    </location>
</feature>
<gene>
    <name evidence="7" type="ORF">SAMN04515671_4525</name>
</gene>
<dbReference type="AlphaFoldDB" id="A0A1H0T8C6"/>
<dbReference type="Proteomes" id="UP000198741">
    <property type="component" value="Chromosome I"/>
</dbReference>
<evidence type="ECO:0000313" key="8">
    <source>
        <dbReference type="Proteomes" id="UP000198741"/>
    </source>
</evidence>
<evidence type="ECO:0000259" key="6">
    <source>
        <dbReference type="PROSITE" id="PS51751"/>
    </source>
</evidence>
<feature type="transmembrane region" description="Helical" evidence="5">
    <location>
        <begin position="108"/>
        <end position="130"/>
    </location>
</feature>
<evidence type="ECO:0000256" key="1">
    <source>
        <dbReference type="ARBA" id="ARBA00004141"/>
    </source>
</evidence>
<protein>
    <recommendedName>
        <fullName evidence="6">EXPERA domain-containing protein</fullName>
    </recommendedName>
</protein>
<proteinExistence type="predicted"/>
<keyword evidence="8" id="KW-1185">Reference proteome</keyword>
<dbReference type="GO" id="GO:0016020">
    <property type="term" value="C:membrane"/>
    <property type="evidence" value="ECO:0007669"/>
    <property type="project" value="UniProtKB-SubCell"/>
</dbReference>
<reference evidence="7 8" key="1">
    <citation type="submission" date="2016-10" db="EMBL/GenBank/DDBJ databases">
        <authorList>
            <person name="de Groot N.N."/>
        </authorList>
    </citation>
    <scope>NUCLEOTIDE SEQUENCE [LARGE SCALE GENOMIC DNA]</scope>
    <source>
        <strain evidence="8">P4-7,KCTC 19426,CECT 7604</strain>
    </source>
</reference>
<dbReference type="PROSITE" id="PS51751">
    <property type="entry name" value="EXPERA"/>
    <property type="match status" value="1"/>
</dbReference>
<accession>A0A1H0T8C6</accession>
<dbReference type="InterPro" id="IPR033118">
    <property type="entry name" value="EXPERA"/>
</dbReference>
<evidence type="ECO:0000313" key="7">
    <source>
        <dbReference type="EMBL" id="SDP50313.1"/>
    </source>
</evidence>
<keyword evidence="2 5" id="KW-0812">Transmembrane</keyword>
<name>A0A1H0T8C6_9ACTN</name>
<keyword evidence="4 5" id="KW-0472">Membrane</keyword>
<feature type="transmembrane region" description="Helical" evidence="5">
    <location>
        <begin position="142"/>
        <end position="162"/>
    </location>
</feature>
<dbReference type="STRING" id="1090615.SAMN04515671_4525"/>
<sequence length="174" mass="19944">MTSALARASRVVNLPWRQRPMDIVFTVIFSIFIVTCIISDSVEGLGLDQVADSPNILVRWNYTYSSANDPLYQAHPLWLRFISGTSAFVYVLFYVVLIVALVKAYNWIQLYAVIYATMIISLTAIPIFGVEFFGPVGQRTPHPFIFLLYNAPYVLFPLLLLIRMRKPLPFTRKF</sequence>
<dbReference type="EMBL" id="LT629710">
    <property type="protein sequence ID" value="SDP50313.1"/>
    <property type="molecule type" value="Genomic_DNA"/>
</dbReference>
<evidence type="ECO:0000256" key="4">
    <source>
        <dbReference type="ARBA" id="ARBA00023136"/>
    </source>
</evidence>
<feature type="domain" description="EXPERA" evidence="6">
    <location>
        <begin position="21"/>
        <end position="161"/>
    </location>
</feature>
<evidence type="ECO:0000256" key="3">
    <source>
        <dbReference type="ARBA" id="ARBA00022989"/>
    </source>
</evidence>
<dbReference type="RefSeq" id="WP_090480797.1">
    <property type="nucleotide sequence ID" value="NZ_LT629710.1"/>
</dbReference>
<keyword evidence="3 5" id="KW-1133">Transmembrane helix</keyword>
<organism evidence="7 8">
    <name type="scientific">Nakamurella panacisegetis</name>
    <dbReference type="NCBI Taxonomy" id="1090615"/>
    <lineage>
        <taxon>Bacteria</taxon>
        <taxon>Bacillati</taxon>
        <taxon>Actinomycetota</taxon>
        <taxon>Actinomycetes</taxon>
        <taxon>Nakamurellales</taxon>
        <taxon>Nakamurellaceae</taxon>
        <taxon>Nakamurella</taxon>
    </lineage>
</organism>